<organism evidence="1 2">
    <name type="scientific">Thalictrum thalictroides</name>
    <name type="common">Rue-anemone</name>
    <name type="synonym">Anemone thalictroides</name>
    <dbReference type="NCBI Taxonomy" id="46969"/>
    <lineage>
        <taxon>Eukaryota</taxon>
        <taxon>Viridiplantae</taxon>
        <taxon>Streptophyta</taxon>
        <taxon>Embryophyta</taxon>
        <taxon>Tracheophyta</taxon>
        <taxon>Spermatophyta</taxon>
        <taxon>Magnoliopsida</taxon>
        <taxon>Ranunculales</taxon>
        <taxon>Ranunculaceae</taxon>
        <taxon>Thalictroideae</taxon>
        <taxon>Thalictrum</taxon>
    </lineage>
</organism>
<comment type="caution">
    <text evidence="1">The sequence shown here is derived from an EMBL/GenBank/DDBJ whole genome shotgun (WGS) entry which is preliminary data.</text>
</comment>
<dbReference type="OrthoDB" id="1917939at2759"/>
<protein>
    <submittedName>
        <fullName evidence="1">Uncharacterized protein</fullName>
    </submittedName>
</protein>
<gene>
    <name evidence="1" type="ORF">FRX31_019931</name>
</gene>
<dbReference type="EMBL" id="JABWDY010024136">
    <property type="protein sequence ID" value="KAF5190484.1"/>
    <property type="molecule type" value="Genomic_DNA"/>
</dbReference>
<sequence>MADKLLEGDFTKLRRIEDDVANERHVLDLVDAVEYMSALIFKSLKSRLNYLSQLKVKAVRRKRLKGSEALKTGRKHYFCSLIMCPKSEPMRFSRDEAMRMTNAKCKSKPSTYENIKLYVDEQDNRVADTLDAHNVAAASLVSKKLALTLTI</sequence>
<dbReference type="AlphaFoldDB" id="A0A7J6VZD6"/>
<dbReference type="Proteomes" id="UP000554482">
    <property type="component" value="Unassembled WGS sequence"/>
</dbReference>
<name>A0A7J6VZD6_THATH</name>
<proteinExistence type="predicted"/>
<evidence type="ECO:0000313" key="1">
    <source>
        <dbReference type="EMBL" id="KAF5190484.1"/>
    </source>
</evidence>
<keyword evidence="2" id="KW-1185">Reference proteome</keyword>
<evidence type="ECO:0000313" key="2">
    <source>
        <dbReference type="Proteomes" id="UP000554482"/>
    </source>
</evidence>
<accession>A0A7J6VZD6</accession>
<reference evidence="1 2" key="1">
    <citation type="submission" date="2020-06" db="EMBL/GenBank/DDBJ databases">
        <title>Transcriptomic and genomic resources for Thalictrum thalictroides and T. hernandezii: Facilitating candidate gene discovery in an emerging model plant lineage.</title>
        <authorList>
            <person name="Arias T."/>
            <person name="Riano-Pachon D.M."/>
            <person name="Di Stilio V.S."/>
        </authorList>
    </citation>
    <scope>NUCLEOTIDE SEQUENCE [LARGE SCALE GENOMIC DNA]</scope>
    <source>
        <strain evidence="2">cv. WT478/WT964</strain>
        <tissue evidence="1">Leaves</tissue>
    </source>
</reference>